<comment type="subcellular location">
    <subcellularLocation>
        <location evidence="1">Membrane</location>
        <topology evidence="1">Single-pass membrane protein</topology>
    </subcellularLocation>
</comment>
<dbReference type="PANTHER" id="PTHR15407">
    <property type="entry name" value="FUKUTIN-RELATED"/>
    <property type="match status" value="1"/>
</dbReference>
<feature type="domain" description="Ribitol-5-phosphate transferase FKTN N-terminal" evidence="10">
    <location>
        <begin position="141"/>
        <end position="326"/>
    </location>
</feature>
<evidence type="ECO:0000259" key="9">
    <source>
        <dbReference type="Pfam" id="PF04991"/>
    </source>
</evidence>
<dbReference type="InterPro" id="IPR009644">
    <property type="entry name" value="FKTN/MNN4/W02B3.4-1"/>
</dbReference>
<comment type="similarity">
    <text evidence="2">Belongs to the LicD transferase family.</text>
</comment>
<sequence>MKWGRVRIPPLLLSYRKPVFISRILLSKREGHFCLLSFLNSSYCETIILFESTASSEVGRCMTVGLIHCSASNEVDHFESTTIEPNLYLFSHQEYRLTCFFFFVCFFLFFSTLRLPLCSDAVKSQTRDLIAYGEPTKCGVMFRITKQTVLAASLLVSLVFLFFQLYSYKLHVEVVEKASPSLSSSAEWLSIAAFLRAVHSAGSPPVFLLEPAMLRCLAATHHVSSPWCLCFCSPRASTAFGLLASHWPDPQPLLNSARNFGFRTQVIWGADPRLQAMGGLGDPVGDESRRMHVAGQRVPLHLLLRPKAGPIVHVVLMFERGGGRQWVINMDQGIKALEHKYGWGKMSRELGQAEKKNDTLDRRLKMTLWDRMGKGDEKESEWVDKQASSDHRNMEVEKVVQRTDGWTAGGPLEPYLWFGALRLSLHDDRNFTAYKALHLGRYPGAMLRPAVQRTTVNSLSLLAPTHPQATRVSLKAPRFVECNWRAANEYSQAFPQNFSPSVLEFRRMALALLLTASLALQPLGIPFWLSSGTCLGWFRQCDIIPYSRDVDIGLRIEDFTPGLVPVLEQQGLTLTHKLGFVDDSLELSFSRFGIKLDMFFFYAEEGEVKDLGKTDADNGNADDKKENGEVKEEHNHLSSKGTDIKAVAQHDEIIRNQDKLGDADGKDVEMANKRNELDRRYIEKIVKKDMEDGERNDVVVVRKSEGRRPDSEDEKHLVVQVEENSLVWWSNEEQKRLWKMKNNNPRFEEVELLVGVPGGQVWNGGTQVKSGKKFKYLFPSFGLCWVDLSGLLLRAPCPALPYIRANYGHSWSHPVTHWDWKSSPDNVRPNGRWSWQARHAMLPRPDQLGLQ</sequence>
<dbReference type="Proteomes" id="UP000694388">
    <property type="component" value="Unplaced"/>
</dbReference>
<feature type="transmembrane region" description="Helical" evidence="8">
    <location>
        <begin position="95"/>
        <end position="117"/>
    </location>
</feature>
<reference evidence="11" key="1">
    <citation type="submission" date="2025-08" db="UniProtKB">
        <authorList>
            <consortium name="Ensembl"/>
        </authorList>
    </citation>
    <scope>IDENTIFICATION</scope>
</reference>
<feature type="transmembrane region" description="Helical" evidence="8">
    <location>
        <begin position="149"/>
        <end position="168"/>
    </location>
</feature>
<accession>A0A8C4NKA8</accession>
<evidence type="ECO:0000256" key="8">
    <source>
        <dbReference type="SAM" id="Phobius"/>
    </source>
</evidence>
<dbReference type="GO" id="GO:0000139">
    <property type="term" value="C:Golgi membrane"/>
    <property type="evidence" value="ECO:0007669"/>
    <property type="project" value="TreeGrafter"/>
</dbReference>
<proteinExistence type="inferred from homology"/>
<keyword evidence="4 8" id="KW-1133">Transmembrane helix</keyword>
<evidence type="ECO:0000256" key="5">
    <source>
        <dbReference type="ARBA" id="ARBA00023136"/>
    </source>
</evidence>
<reference evidence="11" key="2">
    <citation type="submission" date="2025-09" db="UniProtKB">
        <authorList>
            <consortium name="Ensembl"/>
        </authorList>
    </citation>
    <scope>IDENTIFICATION</scope>
</reference>
<evidence type="ECO:0000256" key="7">
    <source>
        <dbReference type="SAM" id="MobiDB-lite"/>
    </source>
</evidence>
<dbReference type="AlphaFoldDB" id="A0A8C4NKA8"/>
<evidence type="ECO:0000256" key="2">
    <source>
        <dbReference type="ARBA" id="ARBA00010623"/>
    </source>
</evidence>
<dbReference type="Pfam" id="PF04991">
    <property type="entry name" value="LicD"/>
    <property type="match status" value="1"/>
</dbReference>
<organism evidence="11 12">
    <name type="scientific">Eptatretus burgeri</name>
    <name type="common">Inshore hagfish</name>
    <dbReference type="NCBI Taxonomy" id="7764"/>
    <lineage>
        <taxon>Eukaryota</taxon>
        <taxon>Metazoa</taxon>
        <taxon>Chordata</taxon>
        <taxon>Craniata</taxon>
        <taxon>Vertebrata</taxon>
        <taxon>Cyclostomata</taxon>
        <taxon>Myxini</taxon>
        <taxon>Myxiniformes</taxon>
        <taxon>Myxinidae</taxon>
        <taxon>Eptatretinae</taxon>
        <taxon>Eptatretus</taxon>
    </lineage>
</organism>
<dbReference type="PANTHER" id="PTHR15407:SF28">
    <property type="entry name" value="RIBITOL-5-PHOSPHATE TRANSFERASE FKTN"/>
    <property type="match status" value="1"/>
</dbReference>
<evidence type="ECO:0000256" key="3">
    <source>
        <dbReference type="ARBA" id="ARBA00022692"/>
    </source>
</evidence>
<evidence type="ECO:0000256" key="4">
    <source>
        <dbReference type="ARBA" id="ARBA00022989"/>
    </source>
</evidence>
<dbReference type="GO" id="GO:0009100">
    <property type="term" value="P:glycoprotein metabolic process"/>
    <property type="evidence" value="ECO:0007669"/>
    <property type="project" value="UniProtKB-ARBA"/>
</dbReference>
<keyword evidence="5 8" id="KW-0472">Membrane</keyword>
<name>A0A8C4NKA8_EPTBU</name>
<feature type="domain" description="Ribitol-5-phosphate transferase FKTN N-terminal" evidence="10">
    <location>
        <begin position="415"/>
        <end position="509"/>
    </location>
</feature>
<feature type="region of interest" description="Disordered" evidence="7">
    <location>
        <begin position="612"/>
        <end position="639"/>
    </location>
</feature>
<evidence type="ECO:0000256" key="1">
    <source>
        <dbReference type="ARBA" id="ARBA00004167"/>
    </source>
</evidence>
<dbReference type="Pfam" id="PF19737">
    <property type="entry name" value="FKTN_N"/>
    <property type="match status" value="2"/>
</dbReference>
<dbReference type="Ensembl" id="ENSEBUT00000007796.1">
    <property type="protein sequence ID" value="ENSEBUP00000007318.1"/>
    <property type="gene ID" value="ENSEBUG00000004788.1"/>
</dbReference>
<evidence type="ECO:0000313" key="12">
    <source>
        <dbReference type="Proteomes" id="UP000694388"/>
    </source>
</evidence>
<evidence type="ECO:0000313" key="11">
    <source>
        <dbReference type="Ensembl" id="ENSEBUP00000007318.1"/>
    </source>
</evidence>
<evidence type="ECO:0000256" key="6">
    <source>
        <dbReference type="ARBA" id="ARBA00033332"/>
    </source>
</evidence>
<protein>
    <recommendedName>
        <fullName evidence="6">Ribitol-5-phosphate transferase</fullName>
    </recommendedName>
</protein>
<evidence type="ECO:0000259" key="10">
    <source>
        <dbReference type="Pfam" id="PF19737"/>
    </source>
</evidence>
<keyword evidence="12" id="KW-1185">Reference proteome</keyword>
<feature type="domain" description="LicD/FKTN/FKRP nucleotidyltransferase" evidence="9">
    <location>
        <begin position="524"/>
        <end position="559"/>
    </location>
</feature>
<dbReference type="InterPro" id="IPR007074">
    <property type="entry name" value="LicD/FKTN/FKRP_NTP_transf"/>
</dbReference>
<keyword evidence="3 8" id="KW-0812">Transmembrane</keyword>
<feature type="compositionally biased region" description="Basic and acidic residues" evidence="7">
    <location>
        <begin position="612"/>
        <end position="636"/>
    </location>
</feature>
<dbReference type="InterPro" id="IPR045587">
    <property type="entry name" value="FKTN_N"/>
</dbReference>
<dbReference type="GeneTree" id="ENSGT00390000014471"/>